<sequence length="99" mass="10675">MVVSKLYATESCPSLGSFVLITSTPLDALEPYMAVAAASFSNVIDSTLFISRSYTFSIETWYPSRINVGRFGLVELKVRLSKASVEDVAPVPIAVAPLT</sequence>
<accession>A0A645DMC8</accession>
<dbReference type="AlphaFoldDB" id="A0A645DMC8"/>
<dbReference type="EMBL" id="VSSQ01037298">
    <property type="protein sequence ID" value="MPM89943.1"/>
    <property type="molecule type" value="Genomic_DNA"/>
</dbReference>
<name>A0A645DMC8_9ZZZZ</name>
<organism evidence="1">
    <name type="scientific">bioreactor metagenome</name>
    <dbReference type="NCBI Taxonomy" id="1076179"/>
    <lineage>
        <taxon>unclassified sequences</taxon>
        <taxon>metagenomes</taxon>
        <taxon>ecological metagenomes</taxon>
    </lineage>
</organism>
<reference evidence="1" key="1">
    <citation type="submission" date="2019-08" db="EMBL/GenBank/DDBJ databases">
        <authorList>
            <person name="Kucharzyk K."/>
            <person name="Murdoch R.W."/>
            <person name="Higgins S."/>
            <person name="Loffler F."/>
        </authorList>
    </citation>
    <scope>NUCLEOTIDE SEQUENCE</scope>
</reference>
<protein>
    <submittedName>
        <fullName evidence="1">Uncharacterized protein</fullName>
    </submittedName>
</protein>
<evidence type="ECO:0000313" key="1">
    <source>
        <dbReference type="EMBL" id="MPM89943.1"/>
    </source>
</evidence>
<gene>
    <name evidence="1" type="ORF">SDC9_137058</name>
</gene>
<comment type="caution">
    <text evidence="1">The sequence shown here is derived from an EMBL/GenBank/DDBJ whole genome shotgun (WGS) entry which is preliminary data.</text>
</comment>
<proteinExistence type="predicted"/>